<name>A0A931J4R9_9BURK</name>
<dbReference type="EC" id="3.5.2.9" evidence="5"/>
<evidence type="ECO:0000256" key="2">
    <source>
        <dbReference type="ARBA" id="ARBA00022801"/>
    </source>
</evidence>
<dbReference type="Gene3D" id="2.40.100.10">
    <property type="entry name" value="Cyclophilin-like"/>
    <property type="match status" value="1"/>
</dbReference>
<dbReference type="RefSeq" id="WP_198113542.1">
    <property type="nucleotide sequence ID" value="NZ_JAEDAK010000026.1"/>
</dbReference>
<dbReference type="SUPFAM" id="SSF50891">
    <property type="entry name" value="Cyclophilin-like"/>
    <property type="match status" value="1"/>
</dbReference>
<dbReference type="InterPro" id="IPR003833">
    <property type="entry name" value="CT_C_D"/>
</dbReference>
<reference evidence="5" key="1">
    <citation type="submission" date="2020-12" db="EMBL/GenBank/DDBJ databases">
        <title>The genome sequence of Inhella sp. 1Y17.</title>
        <authorList>
            <person name="Liu Y."/>
        </authorList>
    </citation>
    <scope>NUCLEOTIDE SEQUENCE</scope>
    <source>
        <strain evidence="5">1Y17</strain>
    </source>
</reference>
<protein>
    <submittedName>
        <fullName evidence="5">5-oxoprolinase subunit PxpB</fullName>
        <ecNumber evidence="5">3.5.2.9</ecNumber>
    </submittedName>
</protein>
<dbReference type="InterPro" id="IPR029000">
    <property type="entry name" value="Cyclophilin-like_dom_sf"/>
</dbReference>
<dbReference type="InterPro" id="IPR010016">
    <property type="entry name" value="PxpB"/>
</dbReference>
<organism evidence="5 6">
    <name type="scientific">Inhella proteolytica</name>
    <dbReference type="NCBI Taxonomy" id="2795029"/>
    <lineage>
        <taxon>Bacteria</taxon>
        <taxon>Pseudomonadati</taxon>
        <taxon>Pseudomonadota</taxon>
        <taxon>Betaproteobacteria</taxon>
        <taxon>Burkholderiales</taxon>
        <taxon>Sphaerotilaceae</taxon>
        <taxon>Inhella</taxon>
    </lineage>
</organism>
<dbReference type="PANTHER" id="PTHR34698">
    <property type="entry name" value="5-OXOPROLINASE SUBUNIT B"/>
    <property type="match status" value="1"/>
</dbReference>
<dbReference type="GO" id="GO:0017168">
    <property type="term" value="F:5-oxoprolinase (ATP-hydrolyzing) activity"/>
    <property type="evidence" value="ECO:0007669"/>
    <property type="project" value="UniProtKB-EC"/>
</dbReference>
<evidence type="ECO:0000259" key="4">
    <source>
        <dbReference type="SMART" id="SM00796"/>
    </source>
</evidence>
<keyword evidence="3" id="KW-0067">ATP-binding</keyword>
<comment type="caution">
    <text evidence="5">The sequence shown here is derived from an EMBL/GenBank/DDBJ whole genome shotgun (WGS) entry which is preliminary data.</text>
</comment>
<keyword evidence="2 5" id="KW-0378">Hydrolase</keyword>
<accession>A0A931J4R9</accession>
<proteinExistence type="predicted"/>
<dbReference type="SMART" id="SM00796">
    <property type="entry name" value="AHS1"/>
    <property type="match status" value="1"/>
</dbReference>
<sequence>MSAEPSWDWLSEDLLCLRLPGEPAHPGQRRLLALAQALRGRPEFTDLVPGLHSLSCVLAPGADPAGAEALARQAWGKARASAAAGRERLLPVLYGGEAGPDLPEAAALLGLSEAQLIEAHCAPVYEVACLGFLPGFPYLMGLPPRLALPRRATPRLRVPAGSVGIGGAQTGVYPCESPGGWQLIGRCSQALFDPLAEEPSWLLPGDRLRFVPA</sequence>
<keyword evidence="1" id="KW-0547">Nucleotide-binding</keyword>
<dbReference type="PANTHER" id="PTHR34698:SF2">
    <property type="entry name" value="5-OXOPROLINASE SUBUNIT B"/>
    <property type="match status" value="1"/>
</dbReference>
<evidence type="ECO:0000313" key="6">
    <source>
        <dbReference type="Proteomes" id="UP000613266"/>
    </source>
</evidence>
<gene>
    <name evidence="5" type="primary">pxpB</name>
    <name evidence="5" type="ORF">I7X39_22085</name>
</gene>
<evidence type="ECO:0000313" key="5">
    <source>
        <dbReference type="EMBL" id="MBH9579594.1"/>
    </source>
</evidence>
<dbReference type="NCBIfam" id="TIGR00370">
    <property type="entry name" value="5-oxoprolinase subunit PxpB"/>
    <property type="match status" value="1"/>
</dbReference>
<dbReference type="AlphaFoldDB" id="A0A931J4R9"/>
<dbReference type="Pfam" id="PF02682">
    <property type="entry name" value="CT_C_D"/>
    <property type="match status" value="1"/>
</dbReference>
<feature type="domain" description="Carboxyltransferase" evidence="4">
    <location>
        <begin position="5"/>
        <end position="202"/>
    </location>
</feature>
<dbReference type="EMBL" id="JAEDAK010000026">
    <property type="protein sequence ID" value="MBH9579594.1"/>
    <property type="molecule type" value="Genomic_DNA"/>
</dbReference>
<dbReference type="GO" id="GO:0005524">
    <property type="term" value="F:ATP binding"/>
    <property type="evidence" value="ECO:0007669"/>
    <property type="project" value="UniProtKB-KW"/>
</dbReference>
<dbReference type="Proteomes" id="UP000613266">
    <property type="component" value="Unassembled WGS sequence"/>
</dbReference>
<keyword evidence="6" id="KW-1185">Reference proteome</keyword>
<evidence type="ECO:0000256" key="3">
    <source>
        <dbReference type="ARBA" id="ARBA00022840"/>
    </source>
</evidence>
<evidence type="ECO:0000256" key="1">
    <source>
        <dbReference type="ARBA" id="ARBA00022741"/>
    </source>
</evidence>